<evidence type="ECO:0000256" key="1">
    <source>
        <dbReference type="SAM" id="Coils"/>
    </source>
</evidence>
<dbReference type="GO" id="GO:0005524">
    <property type="term" value="F:ATP binding"/>
    <property type="evidence" value="ECO:0007669"/>
    <property type="project" value="UniProtKB-KW"/>
</dbReference>
<organism evidence="3 4">
    <name type="scientific">Faecousia intestinalis</name>
    <dbReference type="NCBI Taxonomy" id="3133167"/>
    <lineage>
        <taxon>Bacteria</taxon>
        <taxon>Bacillati</taxon>
        <taxon>Bacillota</taxon>
        <taxon>Clostridia</taxon>
        <taxon>Eubacteriales</taxon>
        <taxon>Oscillospiraceae</taxon>
        <taxon>Faecousia</taxon>
    </lineage>
</organism>
<dbReference type="InterPro" id="IPR003593">
    <property type="entry name" value="AAA+_ATPase"/>
</dbReference>
<dbReference type="Proteomes" id="UP001491552">
    <property type="component" value="Unassembled WGS sequence"/>
</dbReference>
<dbReference type="PANTHER" id="PTHR30050">
    <property type="entry name" value="CHROMOSOMAL REPLICATION INITIATOR PROTEIN DNAA"/>
    <property type="match status" value="1"/>
</dbReference>
<dbReference type="SMART" id="SM00382">
    <property type="entry name" value="AAA"/>
    <property type="match status" value="1"/>
</dbReference>
<evidence type="ECO:0000313" key="3">
    <source>
        <dbReference type="EMBL" id="MEQ2509968.1"/>
    </source>
</evidence>
<keyword evidence="4" id="KW-1185">Reference proteome</keyword>
<feature type="coiled-coil region" evidence="1">
    <location>
        <begin position="1"/>
        <end position="60"/>
    </location>
</feature>
<dbReference type="EMBL" id="JBBMFF010000095">
    <property type="protein sequence ID" value="MEQ2509968.1"/>
    <property type="molecule type" value="Genomic_DNA"/>
</dbReference>
<dbReference type="CDD" id="cd00009">
    <property type="entry name" value="AAA"/>
    <property type="match status" value="1"/>
</dbReference>
<dbReference type="RefSeq" id="WP_349134676.1">
    <property type="nucleotide sequence ID" value="NZ_JBBMFF010000095.1"/>
</dbReference>
<dbReference type="InterPro" id="IPR027417">
    <property type="entry name" value="P-loop_NTPase"/>
</dbReference>
<dbReference type="Pfam" id="PF01695">
    <property type="entry name" value="IstB_IS21"/>
    <property type="match status" value="1"/>
</dbReference>
<dbReference type="PANTHER" id="PTHR30050:SF4">
    <property type="entry name" value="ATP-BINDING PROTEIN RV3427C IN INSERTION SEQUENCE-RELATED"/>
    <property type="match status" value="1"/>
</dbReference>
<name>A0ABV1G3I6_9FIRM</name>
<evidence type="ECO:0000313" key="4">
    <source>
        <dbReference type="Proteomes" id="UP001491552"/>
    </source>
</evidence>
<proteinExistence type="predicted"/>
<keyword evidence="3" id="KW-0547">Nucleotide-binding</keyword>
<reference evidence="3 4" key="1">
    <citation type="submission" date="2024-03" db="EMBL/GenBank/DDBJ databases">
        <title>Human intestinal bacterial collection.</title>
        <authorList>
            <person name="Pauvert C."/>
            <person name="Hitch T.C.A."/>
            <person name="Clavel T."/>
        </authorList>
    </citation>
    <scope>NUCLEOTIDE SEQUENCE [LARGE SCALE GENOMIC DNA]</scope>
    <source>
        <strain evidence="3 4">CLA-AA-H192</strain>
    </source>
</reference>
<accession>A0ABV1G3I6</accession>
<feature type="domain" description="AAA+ ATPase" evidence="2">
    <location>
        <begin position="184"/>
        <end position="294"/>
    </location>
</feature>
<dbReference type="SUPFAM" id="SSF52540">
    <property type="entry name" value="P-loop containing nucleoside triphosphate hydrolases"/>
    <property type="match status" value="1"/>
</dbReference>
<gene>
    <name evidence="3" type="ORF">WMO66_01670</name>
</gene>
<dbReference type="Gene3D" id="3.40.50.300">
    <property type="entry name" value="P-loop containing nucleotide triphosphate hydrolases"/>
    <property type="match status" value="1"/>
</dbReference>
<protein>
    <submittedName>
        <fullName evidence="3">ATP-binding protein</fullName>
    </submittedName>
</protein>
<keyword evidence="1" id="KW-0175">Coiled coil</keyword>
<dbReference type="NCBIfam" id="NF005304">
    <property type="entry name" value="PRK06835.1"/>
    <property type="match status" value="1"/>
</dbReference>
<keyword evidence="3" id="KW-0067">ATP-binding</keyword>
<sequence>MAYSEQVLHRARARLEQAKAEREQENAAHRADAYARYPRLAEIDNELRRTMAELMAAALQRGEDPSQAVAAVREKNLALQRERSWILEAGDFDDGYLDDTPVCAKCGGRGYVGAQMCSCLRELCRQEQKKELTSLLGSGRETFENFRLDLYPAEYSESVRTSPRALMQRNFNHCRKYAQNFTMQSGNMLFSGATGLGKTFLSACIARTVADRGYSVVYDTAIHLFSDFEAEKFGMSQEENRGLSQRYLQCDLLIIDDLGTEMTTQFVCSALYHVVNTRLMESRPTIISTNLTPEQLSVRYSPQIASRLLGTYRLIQFVGQDIRRL</sequence>
<evidence type="ECO:0000259" key="2">
    <source>
        <dbReference type="SMART" id="SM00382"/>
    </source>
</evidence>
<comment type="caution">
    <text evidence="3">The sequence shown here is derived from an EMBL/GenBank/DDBJ whole genome shotgun (WGS) entry which is preliminary data.</text>
</comment>
<dbReference type="InterPro" id="IPR002611">
    <property type="entry name" value="IstB_ATP-bd"/>
</dbReference>